<feature type="domain" description="TIL" evidence="4">
    <location>
        <begin position="165"/>
        <end position="221"/>
    </location>
</feature>
<dbReference type="Proteomes" id="UP001321473">
    <property type="component" value="Unassembled WGS sequence"/>
</dbReference>
<evidence type="ECO:0000256" key="3">
    <source>
        <dbReference type="SAM" id="SignalP"/>
    </source>
</evidence>
<feature type="chain" id="PRO_5042980699" description="TIL domain-containing protein" evidence="3">
    <location>
        <begin position="20"/>
        <end position="243"/>
    </location>
</feature>
<sequence length="243" mass="26257">MDLLLTVFYGAVCVGLIRAADEPVCGINEVSGKLNVTTEMTCWEVIAAAGSQNSTLRRGLQTHPTTTASPSRDQNGTTDCVCAPGHARTQFGECVPEAACFRCKPDYREDFSTCATGCPLICNYTVPDRCYVLCIRGCFCIPGHIRSTPTGPCVPVHQCPPRCTQANMEFSECASADPPLCNVSSATANRAVRCLNSGCRCLPGYILHPIQYNTCIPRSQCFEASQHHNDTDNTFSLSLLTSN</sequence>
<dbReference type="CDD" id="cd19941">
    <property type="entry name" value="TIL"/>
    <property type="match status" value="2"/>
</dbReference>
<keyword evidence="6" id="KW-1185">Reference proteome</keyword>
<proteinExistence type="predicted"/>
<dbReference type="Gene3D" id="2.10.25.10">
    <property type="entry name" value="Laminin"/>
    <property type="match status" value="3"/>
</dbReference>
<dbReference type="GO" id="GO:0030414">
    <property type="term" value="F:peptidase inhibitor activity"/>
    <property type="evidence" value="ECO:0007669"/>
    <property type="project" value="UniProtKB-KW"/>
</dbReference>
<dbReference type="PANTHER" id="PTHR23259">
    <property type="entry name" value="RIDDLE"/>
    <property type="match status" value="1"/>
</dbReference>
<dbReference type="SUPFAM" id="SSF57567">
    <property type="entry name" value="Serine protease inhibitors"/>
    <property type="match status" value="2"/>
</dbReference>
<dbReference type="PANTHER" id="PTHR23259:SF70">
    <property type="entry name" value="ACCESSORY GLAND PROTEIN ACP62F-RELATED"/>
    <property type="match status" value="1"/>
</dbReference>
<gene>
    <name evidence="5" type="ORF">V5799_000979</name>
</gene>
<dbReference type="AlphaFoldDB" id="A0AAQ4D1I3"/>
<dbReference type="Pfam" id="PF01826">
    <property type="entry name" value="TIL"/>
    <property type="match status" value="2"/>
</dbReference>
<dbReference type="InterPro" id="IPR036084">
    <property type="entry name" value="Ser_inhib-like_sf"/>
</dbReference>
<protein>
    <recommendedName>
        <fullName evidence="4">TIL domain-containing protein</fullName>
    </recommendedName>
</protein>
<accession>A0AAQ4D1I3</accession>
<dbReference type="InterPro" id="IPR002919">
    <property type="entry name" value="TIL_dom"/>
</dbReference>
<keyword evidence="3" id="KW-0732">Signal</keyword>
<evidence type="ECO:0000256" key="2">
    <source>
        <dbReference type="ARBA" id="ARBA00023157"/>
    </source>
</evidence>
<name>A0AAQ4D1I3_AMBAM</name>
<reference evidence="5 6" key="1">
    <citation type="journal article" date="2023" name="Arcadia Sci">
        <title>De novo assembly of a long-read Amblyomma americanum tick genome.</title>
        <authorList>
            <person name="Chou S."/>
            <person name="Poskanzer K.E."/>
            <person name="Rollins M."/>
            <person name="Thuy-Boun P.S."/>
        </authorList>
    </citation>
    <scope>NUCLEOTIDE SEQUENCE [LARGE SCALE GENOMIC DNA]</scope>
    <source>
        <strain evidence="5">F_SG_1</strain>
        <tissue evidence="5">Salivary glands</tissue>
    </source>
</reference>
<evidence type="ECO:0000256" key="1">
    <source>
        <dbReference type="ARBA" id="ARBA00022690"/>
    </source>
</evidence>
<organism evidence="5 6">
    <name type="scientific">Amblyomma americanum</name>
    <name type="common">Lone star tick</name>
    <dbReference type="NCBI Taxonomy" id="6943"/>
    <lineage>
        <taxon>Eukaryota</taxon>
        <taxon>Metazoa</taxon>
        <taxon>Ecdysozoa</taxon>
        <taxon>Arthropoda</taxon>
        <taxon>Chelicerata</taxon>
        <taxon>Arachnida</taxon>
        <taxon>Acari</taxon>
        <taxon>Parasitiformes</taxon>
        <taxon>Ixodida</taxon>
        <taxon>Ixodoidea</taxon>
        <taxon>Ixodidae</taxon>
        <taxon>Amblyomminae</taxon>
        <taxon>Amblyomma</taxon>
    </lineage>
</organism>
<comment type="caution">
    <text evidence="5">The sequence shown here is derived from an EMBL/GenBank/DDBJ whole genome shotgun (WGS) entry which is preliminary data.</text>
</comment>
<dbReference type="InterPro" id="IPR051368">
    <property type="entry name" value="SerProtInhib-TIL_Domain"/>
</dbReference>
<evidence type="ECO:0000313" key="5">
    <source>
        <dbReference type="EMBL" id="KAK8756323.1"/>
    </source>
</evidence>
<evidence type="ECO:0000313" key="6">
    <source>
        <dbReference type="Proteomes" id="UP001321473"/>
    </source>
</evidence>
<feature type="domain" description="TIL" evidence="4">
    <location>
        <begin position="108"/>
        <end position="159"/>
    </location>
</feature>
<keyword evidence="1" id="KW-0646">Protease inhibitor</keyword>
<dbReference type="EMBL" id="JARKHS020036324">
    <property type="protein sequence ID" value="KAK8756323.1"/>
    <property type="molecule type" value="Genomic_DNA"/>
</dbReference>
<keyword evidence="2" id="KW-1015">Disulfide bond</keyword>
<feature type="signal peptide" evidence="3">
    <location>
        <begin position="1"/>
        <end position="19"/>
    </location>
</feature>
<evidence type="ECO:0000259" key="4">
    <source>
        <dbReference type="Pfam" id="PF01826"/>
    </source>
</evidence>